<dbReference type="AlphaFoldDB" id="A0A5M6DI97"/>
<organism evidence="1 2">
    <name type="scientific">Roseiconus nitratireducens</name>
    <dbReference type="NCBI Taxonomy" id="2605748"/>
    <lineage>
        <taxon>Bacteria</taxon>
        <taxon>Pseudomonadati</taxon>
        <taxon>Planctomycetota</taxon>
        <taxon>Planctomycetia</taxon>
        <taxon>Pirellulales</taxon>
        <taxon>Pirellulaceae</taxon>
        <taxon>Roseiconus</taxon>
    </lineage>
</organism>
<dbReference type="Proteomes" id="UP000324479">
    <property type="component" value="Unassembled WGS sequence"/>
</dbReference>
<keyword evidence="2" id="KW-1185">Reference proteome</keyword>
<dbReference type="RefSeq" id="WP_150074523.1">
    <property type="nucleotide sequence ID" value="NZ_VWOX01000001.1"/>
</dbReference>
<comment type="caution">
    <text evidence="1">The sequence shown here is derived from an EMBL/GenBank/DDBJ whole genome shotgun (WGS) entry which is preliminary data.</text>
</comment>
<sequence>MPKKTCTGIEFIGGPFDGHVEALVRSPEELPELLVTHVNQNVFRLFEGADPVSCRCPTSVVFYRRQQTDDGWVFRFGGAVAPRELK</sequence>
<evidence type="ECO:0000313" key="1">
    <source>
        <dbReference type="EMBL" id="KAA5547307.1"/>
    </source>
</evidence>
<name>A0A5M6DI97_9BACT</name>
<accession>A0A5M6DI97</accession>
<proteinExistence type="predicted"/>
<evidence type="ECO:0000313" key="2">
    <source>
        <dbReference type="Proteomes" id="UP000324479"/>
    </source>
</evidence>
<gene>
    <name evidence="1" type="ORF">FYK55_02615</name>
</gene>
<protein>
    <submittedName>
        <fullName evidence="1">Uncharacterized protein</fullName>
    </submittedName>
</protein>
<dbReference type="EMBL" id="VWOX01000001">
    <property type="protein sequence ID" value="KAA5547307.1"/>
    <property type="molecule type" value="Genomic_DNA"/>
</dbReference>
<reference evidence="1 2" key="1">
    <citation type="submission" date="2019-08" db="EMBL/GenBank/DDBJ databases">
        <authorList>
            <person name="Dhanesh K."/>
            <person name="Kumar G."/>
            <person name="Sasikala C."/>
            <person name="Venkata Ramana C."/>
        </authorList>
    </citation>
    <scope>NUCLEOTIDE SEQUENCE [LARGE SCALE GENOMIC DNA]</scope>
    <source>
        <strain evidence="1 2">JC645</strain>
    </source>
</reference>